<protein>
    <submittedName>
        <fullName evidence="1">Uncharacterized protein</fullName>
    </submittedName>
</protein>
<gene>
    <name evidence="1" type="ORF">UFOVP1163_27</name>
    <name evidence="2" type="ORF">UFOVP1613_25</name>
</gene>
<evidence type="ECO:0000313" key="1">
    <source>
        <dbReference type="EMBL" id="CAB4187418.1"/>
    </source>
</evidence>
<reference evidence="1" key="1">
    <citation type="submission" date="2020-05" db="EMBL/GenBank/DDBJ databases">
        <authorList>
            <person name="Chiriac C."/>
            <person name="Salcher M."/>
            <person name="Ghai R."/>
            <person name="Kavagutti S V."/>
        </authorList>
    </citation>
    <scope>NUCLEOTIDE SEQUENCE</scope>
</reference>
<proteinExistence type="predicted"/>
<organism evidence="1">
    <name type="scientific">uncultured Caudovirales phage</name>
    <dbReference type="NCBI Taxonomy" id="2100421"/>
    <lineage>
        <taxon>Viruses</taxon>
        <taxon>Duplodnaviria</taxon>
        <taxon>Heunggongvirae</taxon>
        <taxon>Uroviricota</taxon>
        <taxon>Caudoviricetes</taxon>
        <taxon>Peduoviridae</taxon>
        <taxon>Maltschvirus</taxon>
        <taxon>Maltschvirus maltsch</taxon>
    </lineage>
</organism>
<name>A0A6J5R1R4_9CAUD</name>
<dbReference type="EMBL" id="LR797478">
    <property type="protein sequence ID" value="CAB4219281.1"/>
    <property type="molecule type" value="Genomic_DNA"/>
</dbReference>
<evidence type="ECO:0000313" key="2">
    <source>
        <dbReference type="EMBL" id="CAB4219281.1"/>
    </source>
</evidence>
<sequence length="90" mass="10023">MNWSDVLKAVIPVIVASLAWLLGQVADFSTRLTKIEGAMPALITKEGVPTDSPISAERRAIQKEALMNHINELQVKVRLLEEREKMGAKR</sequence>
<accession>A0A6J5R1R4</accession>
<dbReference type="EMBL" id="LR797112">
    <property type="protein sequence ID" value="CAB4187418.1"/>
    <property type="molecule type" value="Genomic_DNA"/>
</dbReference>